<dbReference type="AlphaFoldDB" id="F5ITS8"/>
<reference evidence="1 2" key="1">
    <citation type="submission" date="2011-04" db="EMBL/GenBank/DDBJ databases">
        <title>The Genome Sequence of Dysgonomonas gadei ATCC BAA-286.</title>
        <authorList>
            <consortium name="The Broad Institute Genome Sequencing Platform"/>
            <person name="Earl A."/>
            <person name="Ward D."/>
            <person name="Feldgarden M."/>
            <person name="Gevers D."/>
            <person name="Pudlo N."/>
            <person name="Martens E."/>
            <person name="Allen-Vercoe E."/>
            <person name="Young S.K."/>
            <person name="Zeng Q."/>
            <person name="Gargeya S."/>
            <person name="Fitzgerald M."/>
            <person name="Haas B."/>
            <person name="Abouelleil A."/>
            <person name="Alvarado L."/>
            <person name="Arachchi H.M."/>
            <person name="Berlin A."/>
            <person name="Brown A."/>
            <person name="Chapman S.B."/>
            <person name="Chen Z."/>
            <person name="Dunbar C."/>
            <person name="Freedman E."/>
            <person name="Gearin G."/>
            <person name="Gellesch M."/>
            <person name="Goldberg J."/>
            <person name="Griggs A."/>
            <person name="Gujja S."/>
            <person name="Heiman D."/>
            <person name="Howarth C."/>
            <person name="Larson L."/>
            <person name="Lui A."/>
            <person name="MacDonald P.J.P."/>
            <person name="Mehta T."/>
            <person name="Montmayeur A."/>
            <person name="Murphy C."/>
            <person name="Neiman D."/>
            <person name="Pearson M."/>
            <person name="Priest M."/>
            <person name="Roberts A."/>
            <person name="Saif S."/>
            <person name="Shea T."/>
            <person name="Shenoy N."/>
            <person name="Sisk P."/>
            <person name="Stolte C."/>
            <person name="Sykes S."/>
            <person name="Yandava C."/>
            <person name="Wortman J."/>
            <person name="Nusbaum C."/>
            <person name="Birren B."/>
        </authorList>
    </citation>
    <scope>NUCLEOTIDE SEQUENCE [LARGE SCALE GENOMIC DNA]</scope>
    <source>
        <strain evidence="1 2">ATCC BAA-286</strain>
    </source>
</reference>
<name>F5ITS8_9BACT</name>
<dbReference type="HOGENOM" id="CLU_2972138_0_0_10"/>
<proteinExistence type="predicted"/>
<organism evidence="1 2">
    <name type="scientific">Dysgonomonas gadei ATCC BAA-286</name>
    <dbReference type="NCBI Taxonomy" id="742766"/>
    <lineage>
        <taxon>Bacteria</taxon>
        <taxon>Pseudomonadati</taxon>
        <taxon>Bacteroidota</taxon>
        <taxon>Bacteroidia</taxon>
        <taxon>Bacteroidales</taxon>
        <taxon>Dysgonomonadaceae</taxon>
        <taxon>Dysgonomonas</taxon>
    </lineage>
</organism>
<sequence>MSEMYNDLSVTEHFFFNRNSTTEEGNYLLHASIYKLTNTSESITIFRAYSFLSQIFKI</sequence>
<gene>
    <name evidence="1" type="ORF">HMPREF9455_00495</name>
</gene>
<dbReference type="EMBL" id="ADLV01000006">
    <property type="protein sequence ID" value="EGJ99462.1"/>
    <property type="molecule type" value="Genomic_DNA"/>
</dbReference>
<evidence type="ECO:0000313" key="1">
    <source>
        <dbReference type="EMBL" id="EGJ99462.1"/>
    </source>
</evidence>
<dbReference type="Proteomes" id="UP000004913">
    <property type="component" value="Unassembled WGS sequence"/>
</dbReference>
<accession>F5ITS8</accession>
<comment type="caution">
    <text evidence="1">The sequence shown here is derived from an EMBL/GenBank/DDBJ whole genome shotgun (WGS) entry which is preliminary data.</text>
</comment>
<evidence type="ECO:0000313" key="2">
    <source>
        <dbReference type="Proteomes" id="UP000004913"/>
    </source>
</evidence>
<protein>
    <submittedName>
        <fullName evidence="1">Uncharacterized protein</fullName>
    </submittedName>
</protein>
<keyword evidence="2" id="KW-1185">Reference proteome</keyword>